<sequence>MSPTAGLNSPLLPDSPVKRASVSGAVFNVSTSIIGAGIMSIPATIKVLGVIPAFVLIVGIGWLAEISVEFLMRFTHSGESRTYAGVMRESYGKAGSLLVQICVMITNFGCLIIYLIIIGDVLSGNQPEGSQHFGVLQEWFGAHWWNTRPVALLFIVIFIMLPLVLFRRVVHPIGFELSKTSDMTTAVRISVILCAAIYFSIGVFGYLLFGESILSDILVNFDRSSDTTSGAFLNDMVRLSYALHLVLVFPLLNFSLRANIDELIFPKKPLLARDNKRFLSLTLILLVLSYIAAIEIPDIWYFFQFMGSTSAVCLAFIFPGAIVLRDVHRISTANDRITGAHNKTSIVIDASKYIEDLKRKVEKLNQDIEASAQTSSHDQNPLPMVSVETLEKGYLINVYSDKSCPGLLVSILEAFEELSLNVLQARVSCTDSFQLEAIGGENEDDGEIVDAQVVRQAVVQAIKRWSKSMN</sequence>
<accession>A0A7J7E1T9</accession>
<feature type="transmembrane region" description="Helical" evidence="10">
    <location>
        <begin position="47"/>
        <end position="64"/>
    </location>
</feature>
<evidence type="ECO:0000256" key="5">
    <source>
        <dbReference type="ARBA" id="ARBA00022970"/>
    </source>
</evidence>
<dbReference type="PANTHER" id="PTHR22950:SF323">
    <property type="entry name" value="AMINO ACID TRANSPORTER AVT6C"/>
    <property type="match status" value="1"/>
</dbReference>
<feature type="transmembrane region" description="Helical" evidence="10">
    <location>
        <begin position="97"/>
        <end position="117"/>
    </location>
</feature>
<protein>
    <recommendedName>
        <fullName evidence="15">Amino acid transporter transmembrane domain-containing protein</fullName>
    </recommendedName>
</protein>
<comment type="subcellular location">
    <subcellularLocation>
        <location evidence="2">Membrane</location>
        <topology evidence="2">Multi-pass membrane protein</topology>
    </subcellularLocation>
    <subcellularLocation>
        <location evidence="1">Nucleus</location>
    </subcellularLocation>
</comment>
<dbReference type="InterPro" id="IPR054502">
    <property type="entry name" value="bHLH-TF_ACT-like_plant"/>
</dbReference>
<keyword evidence="14" id="KW-1185">Reference proteome</keyword>
<organism evidence="13 14">
    <name type="scientific">Tripterygium wilfordii</name>
    <name type="common">Thunder God vine</name>
    <dbReference type="NCBI Taxonomy" id="458696"/>
    <lineage>
        <taxon>Eukaryota</taxon>
        <taxon>Viridiplantae</taxon>
        <taxon>Streptophyta</taxon>
        <taxon>Embryophyta</taxon>
        <taxon>Tracheophyta</taxon>
        <taxon>Spermatophyta</taxon>
        <taxon>Magnoliopsida</taxon>
        <taxon>eudicotyledons</taxon>
        <taxon>Gunneridae</taxon>
        <taxon>Pentapetalae</taxon>
        <taxon>rosids</taxon>
        <taxon>fabids</taxon>
        <taxon>Celastrales</taxon>
        <taxon>Celastraceae</taxon>
        <taxon>Tripterygium</taxon>
    </lineage>
</organism>
<keyword evidence="8" id="KW-0539">Nucleus</keyword>
<feature type="coiled-coil region" evidence="9">
    <location>
        <begin position="347"/>
        <end position="374"/>
    </location>
</feature>
<feature type="transmembrane region" description="Helical" evidence="10">
    <location>
        <begin position="277"/>
        <end position="294"/>
    </location>
</feature>
<feature type="transmembrane region" description="Helical" evidence="10">
    <location>
        <begin position="239"/>
        <end position="256"/>
    </location>
</feature>
<dbReference type="Pfam" id="PF22754">
    <property type="entry name" value="bHLH-TF_ACT-like_plant"/>
    <property type="match status" value="1"/>
</dbReference>
<dbReference type="GO" id="GO:0080090">
    <property type="term" value="P:regulation of primary metabolic process"/>
    <property type="evidence" value="ECO:0007669"/>
    <property type="project" value="UniProtKB-ARBA"/>
</dbReference>
<proteinExistence type="predicted"/>
<dbReference type="GO" id="GO:0005634">
    <property type="term" value="C:nucleus"/>
    <property type="evidence" value="ECO:0007669"/>
    <property type="project" value="UniProtKB-SubCell"/>
</dbReference>
<dbReference type="EMBL" id="JAAARO010000001">
    <property type="protein sequence ID" value="KAF5752610.1"/>
    <property type="molecule type" value="Genomic_DNA"/>
</dbReference>
<keyword evidence="7 10" id="KW-0472">Membrane</keyword>
<keyword evidence="3" id="KW-0813">Transport</keyword>
<evidence type="ECO:0000256" key="1">
    <source>
        <dbReference type="ARBA" id="ARBA00004123"/>
    </source>
</evidence>
<dbReference type="PANTHER" id="PTHR22950">
    <property type="entry name" value="AMINO ACID TRANSPORTER"/>
    <property type="match status" value="1"/>
</dbReference>
<keyword evidence="6 10" id="KW-1133">Transmembrane helix</keyword>
<feature type="domain" description="Amino acid transporter transmembrane" evidence="11">
    <location>
        <begin position="19"/>
        <end position="167"/>
    </location>
</feature>
<keyword evidence="4 10" id="KW-0812">Transmembrane</keyword>
<evidence type="ECO:0000313" key="14">
    <source>
        <dbReference type="Proteomes" id="UP000593562"/>
    </source>
</evidence>
<dbReference type="GO" id="GO:0031090">
    <property type="term" value="C:organelle membrane"/>
    <property type="evidence" value="ECO:0007669"/>
    <property type="project" value="UniProtKB-ARBA"/>
</dbReference>
<dbReference type="AlphaFoldDB" id="A0A7J7E1T9"/>
<feature type="transmembrane region" description="Helical" evidence="10">
    <location>
        <begin position="187"/>
        <end position="209"/>
    </location>
</feature>
<dbReference type="InterPro" id="IPR013057">
    <property type="entry name" value="AA_transpt_TM"/>
</dbReference>
<dbReference type="InParanoid" id="A0A7J7E1T9"/>
<keyword evidence="9" id="KW-0175">Coiled coil</keyword>
<dbReference type="Proteomes" id="UP000593562">
    <property type="component" value="Unassembled WGS sequence"/>
</dbReference>
<evidence type="ECO:0000313" key="13">
    <source>
        <dbReference type="EMBL" id="KAF5752610.1"/>
    </source>
</evidence>
<dbReference type="GO" id="GO:0015179">
    <property type="term" value="F:L-amino acid transmembrane transporter activity"/>
    <property type="evidence" value="ECO:0007669"/>
    <property type="project" value="TreeGrafter"/>
</dbReference>
<evidence type="ECO:0000259" key="12">
    <source>
        <dbReference type="Pfam" id="PF22754"/>
    </source>
</evidence>
<dbReference type="CDD" id="cd04873">
    <property type="entry name" value="ACT_UUR-ACR-like"/>
    <property type="match status" value="1"/>
</dbReference>
<comment type="caution">
    <text evidence="13">The sequence shown here is derived from an EMBL/GenBank/DDBJ whole genome shotgun (WGS) entry which is preliminary data.</text>
</comment>
<feature type="domain" description="Amino acid transporter transmembrane" evidence="11">
    <location>
        <begin position="171"/>
        <end position="324"/>
    </location>
</feature>
<reference evidence="13 14" key="1">
    <citation type="journal article" date="2020" name="Nat. Commun.">
        <title>Genome of Tripterygium wilfordii and identification of cytochrome P450 involved in triptolide biosynthesis.</title>
        <authorList>
            <person name="Tu L."/>
            <person name="Su P."/>
            <person name="Zhang Z."/>
            <person name="Gao L."/>
            <person name="Wang J."/>
            <person name="Hu T."/>
            <person name="Zhou J."/>
            <person name="Zhang Y."/>
            <person name="Zhao Y."/>
            <person name="Liu Y."/>
            <person name="Song Y."/>
            <person name="Tong Y."/>
            <person name="Lu Y."/>
            <person name="Yang J."/>
            <person name="Xu C."/>
            <person name="Jia M."/>
            <person name="Peters R.J."/>
            <person name="Huang L."/>
            <person name="Gao W."/>
        </authorList>
    </citation>
    <scope>NUCLEOTIDE SEQUENCE [LARGE SCALE GENOMIC DNA]</scope>
    <source>
        <strain evidence="14">cv. XIE 37</strain>
        <tissue evidence="13">Leaf</tissue>
    </source>
</reference>
<evidence type="ECO:0008006" key="15">
    <source>
        <dbReference type="Google" id="ProtNLM"/>
    </source>
</evidence>
<evidence type="ECO:0000259" key="11">
    <source>
        <dbReference type="Pfam" id="PF01490"/>
    </source>
</evidence>
<evidence type="ECO:0000256" key="3">
    <source>
        <dbReference type="ARBA" id="ARBA00022448"/>
    </source>
</evidence>
<evidence type="ECO:0000256" key="7">
    <source>
        <dbReference type="ARBA" id="ARBA00023136"/>
    </source>
</evidence>
<feature type="transmembrane region" description="Helical" evidence="10">
    <location>
        <begin position="20"/>
        <end position="41"/>
    </location>
</feature>
<keyword evidence="5" id="KW-0029">Amino-acid transport</keyword>
<evidence type="ECO:0000256" key="6">
    <source>
        <dbReference type="ARBA" id="ARBA00022989"/>
    </source>
</evidence>
<name>A0A7J7E1T9_TRIWF</name>
<dbReference type="FunCoup" id="A0A7J7E1T9">
    <property type="interactions" value="1036"/>
</dbReference>
<feature type="domain" description="Plant bHLH transcription factor ACT-like" evidence="12">
    <location>
        <begin position="384"/>
        <end position="463"/>
    </location>
</feature>
<evidence type="ECO:0000256" key="4">
    <source>
        <dbReference type="ARBA" id="ARBA00022692"/>
    </source>
</evidence>
<evidence type="ECO:0000256" key="10">
    <source>
        <dbReference type="SAM" id="Phobius"/>
    </source>
</evidence>
<feature type="transmembrane region" description="Helical" evidence="10">
    <location>
        <begin position="300"/>
        <end position="324"/>
    </location>
</feature>
<evidence type="ECO:0000256" key="9">
    <source>
        <dbReference type="SAM" id="Coils"/>
    </source>
</evidence>
<feature type="transmembrane region" description="Helical" evidence="10">
    <location>
        <begin position="149"/>
        <end position="166"/>
    </location>
</feature>
<evidence type="ECO:0000256" key="8">
    <source>
        <dbReference type="ARBA" id="ARBA00023242"/>
    </source>
</evidence>
<gene>
    <name evidence="13" type="ORF">HS088_TW01G00525</name>
</gene>
<evidence type="ECO:0000256" key="2">
    <source>
        <dbReference type="ARBA" id="ARBA00004141"/>
    </source>
</evidence>
<dbReference type="Pfam" id="PF01490">
    <property type="entry name" value="Aa_trans"/>
    <property type="match status" value="2"/>
</dbReference>